<dbReference type="SUPFAM" id="SSF56645">
    <property type="entry name" value="Acyl-CoA dehydrogenase NM domain-like"/>
    <property type="match status" value="1"/>
</dbReference>
<dbReference type="Pfam" id="PF08028">
    <property type="entry name" value="Acyl-CoA_dh_2"/>
    <property type="match status" value="1"/>
</dbReference>
<evidence type="ECO:0000256" key="14">
    <source>
        <dbReference type="SAM" id="MobiDB-lite"/>
    </source>
</evidence>
<name>A0ABW1JTU3_9NOCA</name>
<dbReference type="Proteomes" id="UP001596223">
    <property type="component" value="Unassembled WGS sequence"/>
</dbReference>
<feature type="compositionally biased region" description="Polar residues" evidence="14">
    <location>
        <begin position="14"/>
        <end position="31"/>
    </location>
</feature>
<comment type="pathway">
    <text evidence="7">Sulfur metabolism; dibenzothiophene degradation.</text>
</comment>
<dbReference type="InterPro" id="IPR037069">
    <property type="entry name" value="AcylCoA_DH/ox_N_sf"/>
</dbReference>
<evidence type="ECO:0000256" key="8">
    <source>
        <dbReference type="ARBA" id="ARBA00034317"/>
    </source>
</evidence>
<keyword evidence="6" id="KW-0503">Monooxygenase</keyword>
<dbReference type="Gene3D" id="2.40.110.10">
    <property type="entry name" value="Butyryl-CoA Dehydrogenase, subunit A, domain 2"/>
    <property type="match status" value="1"/>
</dbReference>
<dbReference type="PANTHER" id="PTHR43884">
    <property type="entry name" value="ACYL-COA DEHYDROGENASE"/>
    <property type="match status" value="1"/>
</dbReference>
<evidence type="ECO:0000256" key="1">
    <source>
        <dbReference type="ARBA" id="ARBA00004496"/>
    </source>
</evidence>
<dbReference type="RefSeq" id="WP_378604879.1">
    <property type="nucleotide sequence ID" value="NZ_JBHSQN010000009.1"/>
</dbReference>
<evidence type="ECO:0000313" key="18">
    <source>
        <dbReference type="Proteomes" id="UP001596223"/>
    </source>
</evidence>
<comment type="similarity">
    <text evidence="8">Belongs to the DszC flavin monooxygenase family.</text>
</comment>
<evidence type="ECO:0000256" key="3">
    <source>
        <dbReference type="ARBA" id="ARBA00022643"/>
    </source>
</evidence>
<proteinExistence type="inferred from homology"/>
<dbReference type="EC" id="1.14.14.21" evidence="9"/>
<dbReference type="InterPro" id="IPR006091">
    <property type="entry name" value="Acyl-CoA_Oxase/DH_mid-dom"/>
</dbReference>
<keyword evidence="3" id="KW-0288">FMN</keyword>
<evidence type="ECO:0000256" key="10">
    <source>
        <dbReference type="ARBA" id="ARBA00034345"/>
    </source>
</evidence>
<dbReference type="InterPro" id="IPR009100">
    <property type="entry name" value="AcylCoA_DH/oxidase_NM_dom_sf"/>
</dbReference>
<dbReference type="EMBL" id="JBHSQN010000009">
    <property type="protein sequence ID" value="MFC6012043.1"/>
    <property type="molecule type" value="Genomic_DNA"/>
</dbReference>
<dbReference type="InterPro" id="IPR046373">
    <property type="entry name" value="Acyl-CoA_Oxase/DH_mid-dom_sf"/>
</dbReference>
<evidence type="ECO:0000256" key="4">
    <source>
        <dbReference type="ARBA" id="ARBA00022741"/>
    </source>
</evidence>
<dbReference type="Gene3D" id="1.20.140.10">
    <property type="entry name" value="Butyryl-CoA Dehydrogenase, subunit A, domain 3"/>
    <property type="match status" value="1"/>
</dbReference>
<feature type="domain" description="Acyl-CoA dehydrogenase C-terminal" evidence="16">
    <location>
        <begin position="298"/>
        <end position="433"/>
    </location>
</feature>
<evidence type="ECO:0000259" key="15">
    <source>
        <dbReference type="Pfam" id="PF02770"/>
    </source>
</evidence>
<feature type="domain" description="Acyl-CoA oxidase/dehydrogenase middle" evidence="15">
    <location>
        <begin position="186"/>
        <end position="269"/>
    </location>
</feature>
<keyword evidence="18" id="KW-1185">Reference proteome</keyword>
<evidence type="ECO:0000256" key="2">
    <source>
        <dbReference type="ARBA" id="ARBA00022630"/>
    </source>
</evidence>
<sequence>MTPLGQSIPPPLRATTTNASAGTSPDSNSATGPGRSADVANDVGAPDRSPGTKERLHLVADPLPGSVPLSVNGIRVAAEPILRRLAETAHQREVDHDYAFADVRALVDTGIALTGIAVAEGGAGGSLRDVIDLVIAIAHADSSVAQALRGTFLIANQVAGRADLPHRERILARLRDRDVFAGTVNERTGGASGQVNATARRDGAEWVIDGEKYYSTGGLYANWFSTQARTEDGEVLRFTVPVDREGVERLDDFDAVGQRLTASGTTRLSGVRIADDEITPTPETEPDNPWQGSAAQLYLAAVQAGIAARARDDAIAYVRERARPIKHSTASTSAEDPYVRETVGEIAARAQAARAVVLLAAETLEGVRGRTGDDARAAGATAAIEIAQAGVIAIESALTAAELVFDVGGGSITDRALGFDRHWRNARTAANHNPRQWKQAVAGAFHLTGEHPPTTGLF</sequence>
<dbReference type="InterPro" id="IPR013107">
    <property type="entry name" value="Acyl-CoA_DH_C"/>
</dbReference>
<dbReference type="PANTHER" id="PTHR43884:SF12">
    <property type="entry name" value="ISOVALERYL-COA DEHYDROGENASE, MITOCHONDRIAL-RELATED"/>
    <property type="match status" value="1"/>
</dbReference>
<evidence type="ECO:0000256" key="12">
    <source>
        <dbReference type="ARBA" id="ARBA00048445"/>
    </source>
</evidence>
<comment type="subcellular location">
    <subcellularLocation>
        <location evidence="1">Cytoplasm</location>
    </subcellularLocation>
</comment>
<gene>
    <name evidence="17" type="ORF">ACFP3H_13375</name>
</gene>
<comment type="caution">
    <text evidence="17">The sequence shown here is derived from an EMBL/GenBank/DDBJ whole genome shotgun (WGS) entry which is preliminary data.</text>
</comment>
<dbReference type="Pfam" id="PF02770">
    <property type="entry name" value="Acyl-CoA_dh_M"/>
    <property type="match status" value="1"/>
</dbReference>
<feature type="region of interest" description="Disordered" evidence="14">
    <location>
        <begin position="1"/>
        <end position="53"/>
    </location>
</feature>
<evidence type="ECO:0000256" key="13">
    <source>
        <dbReference type="ARBA" id="ARBA00049456"/>
    </source>
</evidence>
<evidence type="ECO:0000256" key="6">
    <source>
        <dbReference type="ARBA" id="ARBA00023033"/>
    </source>
</evidence>
<keyword evidence="4" id="KW-0547">Nucleotide-binding</keyword>
<evidence type="ECO:0000256" key="9">
    <source>
        <dbReference type="ARBA" id="ARBA00034328"/>
    </source>
</evidence>
<protein>
    <recommendedName>
        <fullName evidence="10">Dibenzothiophene monooxygenase</fullName>
        <ecNumber evidence="9">1.14.14.21</ecNumber>
    </recommendedName>
</protein>
<accession>A0ABW1JTU3</accession>
<evidence type="ECO:0000256" key="5">
    <source>
        <dbReference type="ARBA" id="ARBA00023002"/>
    </source>
</evidence>
<evidence type="ECO:0000256" key="11">
    <source>
        <dbReference type="ARBA" id="ARBA00047859"/>
    </source>
</evidence>
<keyword evidence="2" id="KW-0285">Flavoprotein</keyword>
<keyword evidence="5" id="KW-0560">Oxidoreductase</keyword>
<comment type="catalytic activity">
    <reaction evidence="11">
        <text>dibenzothiophene + FMNH2 + O2 = dibenzothiophene 5-oxide + FMN + H2O + H(+)</text>
        <dbReference type="Rhea" id="RHEA:49076"/>
        <dbReference type="ChEBI" id="CHEBI:15377"/>
        <dbReference type="ChEBI" id="CHEBI:15378"/>
        <dbReference type="ChEBI" id="CHEBI:15379"/>
        <dbReference type="ChEBI" id="CHEBI:23681"/>
        <dbReference type="ChEBI" id="CHEBI:23683"/>
        <dbReference type="ChEBI" id="CHEBI:57618"/>
        <dbReference type="ChEBI" id="CHEBI:58210"/>
    </reaction>
</comment>
<dbReference type="Gene3D" id="1.10.540.10">
    <property type="entry name" value="Acyl-CoA dehydrogenase/oxidase, N-terminal domain"/>
    <property type="match status" value="1"/>
</dbReference>
<dbReference type="SUPFAM" id="SSF47203">
    <property type="entry name" value="Acyl-CoA dehydrogenase C-terminal domain-like"/>
    <property type="match status" value="1"/>
</dbReference>
<reference evidence="18" key="1">
    <citation type="journal article" date="2019" name="Int. J. Syst. Evol. Microbiol.">
        <title>The Global Catalogue of Microorganisms (GCM) 10K type strain sequencing project: providing services to taxonomists for standard genome sequencing and annotation.</title>
        <authorList>
            <consortium name="The Broad Institute Genomics Platform"/>
            <consortium name="The Broad Institute Genome Sequencing Center for Infectious Disease"/>
            <person name="Wu L."/>
            <person name="Ma J."/>
        </authorList>
    </citation>
    <scope>NUCLEOTIDE SEQUENCE [LARGE SCALE GENOMIC DNA]</scope>
    <source>
        <strain evidence="18">CCUG 36956</strain>
    </source>
</reference>
<comment type="catalytic activity">
    <reaction evidence="12">
        <text>dibenzothiophene 5-oxide + FMNH2 + O2 = dibenzothiophene 5,5-dioxide + FMN + H2O + H(+)</text>
        <dbReference type="Rhea" id="RHEA:49080"/>
        <dbReference type="ChEBI" id="CHEBI:15377"/>
        <dbReference type="ChEBI" id="CHEBI:15378"/>
        <dbReference type="ChEBI" id="CHEBI:15379"/>
        <dbReference type="ChEBI" id="CHEBI:23683"/>
        <dbReference type="ChEBI" id="CHEBI:57618"/>
        <dbReference type="ChEBI" id="CHEBI:58210"/>
        <dbReference type="ChEBI" id="CHEBI:90356"/>
    </reaction>
</comment>
<evidence type="ECO:0000259" key="16">
    <source>
        <dbReference type="Pfam" id="PF08028"/>
    </source>
</evidence>
<comment type="catalytic activity">
    <reaction evidence="13">
        <text>dibenzothiophene + 2 FMNH2 + 2 O2 = dibenzothiophene 5,5-dioxide + 2 FMN + 2 H2O + 2 H(+)</text>
        <dbReference type="Rhea" id="RHEA:49072"/>
        <dbReference type="ChEBI" id="CHEBI:15377"/>
        <dbReference type="ChEBI" id="CHEBI:15378"/>
        <dbReference type="ChEBI" id="CHEBI:15379"/>
        <dbReference type="ChEBI" id="CHEBI:23681"/>
        <dbReference type="ChEBI" id="CHEBI:57618"/>
        <dbReference type="ChEBI" id="CHEBI:58210"/>
        <dbReference type="ChEBI" id="CHEBI:90356"/>
        <dbReference type="EC" id="1.14.14.21"/>
    </reaction>
</comment>
<evidence type="ECO:0000313" key="17">
    <source>
        <dbReference type="EMBL" id="MFC6012043.1"/>
    </source>
</evidence>
<dbReference type="InterPro" id="IPR036250">
    <property type="entry name" value="AcylCo_DH-like_C"/>
</dbReference>
<evidence type="ECO:0000256" key="7">
    <source>
        <dbReference type="ARBA" id="ARBA00034307"/>
    </source>
</evidence>
<organism evidence="17 18">
    <name type="scientific">Nocardia lasii</name>
    <dbReference type="NCBI Taxonomy" id="1616107"/>
    <lineage>
        <taxon>Bacteria</taxon>
        <taxon>Bacillati</taxon>
        <taxon>Actinomycetota</taxon>
        <taxon>Actinomycetes</taxon>
        <taxon>Mycobacteriales</taxon>
        <taxon>Nocardiaceae</taxon>
        <taxon>Nocardia</taxon>
    </lineage>
</organism>